<evidence type="ECO:0000313" key="2">
    <source>
        <dbReference type="Proteomes" id="UP000248987"/>
    </source>
</evidence>
<dbReference type="PROSITE" id="PS51257">
    <property type="entry name" value="PROKAR_LIPOPROTEIN"/>
    <property type="match status" value="1"/>
</dbReference>
<name>A0A1A7QQ22_9FLAO</name>
<gene>
    <name evidence="1" type="ORF">LX77_02999</name>
</gene>
<dbReference type="AlphaFoldDB" id="A0A1A7QQ22"/>
<keyword evidence="2" id="KW-1185">Reference proteome</keyword>
<dbReference type="STRING" id="49280.A9996_18250"/>
<organism evidence="1 2">
    <name type="scientific">Gelidibacter algens</name>
    <dbReference type="NCBI Taxonomy" id="49280"/>
    <lineage>
        <taxon>Bacteria</taxon>
        <taxon>Pseudomonadati</taxon>
        <taxon>Bacteroidota</taxon>
        <taxon>Flavobacteriia</taxon>
        <taxon>Flavobacteriales</taxon>
        <taxon>Flavobacteriaceae</taxon>
        <taxon>Gelidibacter</taxon>
    </lineage>
</organism>
<dbReference type="RefSeq" id="WP_066438717.1">
    <property type="nucleotide sequence ID" value="NZ_LZRN01000070.1"/>
</dbReference>
<sequence>MKYLAFLLLLLTFSCNHEKTVLLPEIVNADITEVLDVSPAYLFYDETKKDSIEMNRKNLIGTTNWLVNVDKRLTLGQVIPQIIFLQNKKRNAEVHKNENAKNYYTCNDTSIKSLGFIEFTDIIYKTGYVFPNVAPDYENPRENRIIVDFRNVQDIKLVTLSKDSILKKSTLKNLKQDLDNLPNDGVYEFILNINSKLTFQDYITFKSKLSQINSSKMSVNENEFIY</sequence>
<comment type="caution">
    <text evidence="1">The sequence shown here is derived from an EMBL/GenBank/DDBJ whole genome shotgun (WGS) entry which is preliminary data.</text>
</comment>
<accession>A0A1A7QQ22</accession>
<dbReference type="Proteomes" id="UP000248987">
    <property type="component" value="Unassembled WGS sequence"/>
</dbReference>
<dbReference type="EMBL" id="QLLQ01000014">
    <property type="protein sequence ID" value="RAJ20741.1"/>
    <property type="molecule type" value="Genomic_DNA"/>
</dbReference>
<protein>
    <submittedName>
        <fullName evidence="1">Uncharacterized protein</fullName>
    </submittedName>
</protein>
<evidence type="ECO:0000313" key="1">
    <source>
        <dbReference type="EMBL" id="RAJ20741.1"/>
    </source>
</evidence>
<proteinExistence type="predicted"/>
<dbReference type="OrthoDB" id="1148707at2"/>
<reference evidence="1 2" key="1">
    <citation type="submission" date="2018-06" db="EMBL/GenBank/DDBJ databases">
        <title>Genomic Encyclopedia of Archaeal and Bacterial Type Strains, Phase II (KMG-II): from individual species to whole genera.</title>
        <authorList>
            <person name="Goeker M."/>
        </authorList>
    </citation>
    <scope>NUCLEOTIDE SEQUENCE [LARGE SCALE GENOMIC DNA]</scope>
    <source>
        <strain evidence="1 2">DSM 12408</strain>
    </source>
</reference>